<dbReference type="PROSITE" id="PS00622">
    <property type="entry name" value="HTH_LUXR_1"/>
    <property type="match status" value="1"/>
</dbReference>
<protein>
    <submittedName>
        <fullName evidence="8">Response regulator transcription factor</fullName>
    </submittedName>
</protein>
<dbReference type="InterPro" id="IPR039420">
    <property type="entry name" value="WalR-like"/>
</dbReference>
<name>A0AAP4C7F0_9MICC</name>
<evidence type="ECO:0000259" key="6">
    <source>
        <dbReference type="PROSITE" id="PS50043"/>
    </source>
</evidence>
<keyword evidence="4" id="KW-0804">Transcription</keyword>
<feature type="modified residue" description="4-aspartylphosphate" evidence="5">
    <location>
        <position position="60"/>
    </location>
</feature>
<dbReference type="PRINTS" id="PR00038">
    <property type="entry name" value="HTHLUXR"/>
</dbReference>
<dbReference type="PANTHER" id="PTHR43214">
    <property type="entry name" value="TWO-COMPONENT RESPONSE REGULATOR"/>
    <property type="match status" value="1"/>
</dbReference>
<dbReference type="InterPro" id="IPR016032">
    <property type="entry name" value="Sig_transdc_resp-reg_C-effctor"/>
</dbReference>
<dbReference type="InterPro" id="IPR011006">
    <property type="entry name" value="CheY-like_superfamily"/>
</dbReference>
<dbReference type="GO" id="GO:0006355">
    <property type="term" value="P:regulation of DNA-templated transcription"/>
    <property type="evidence" value="ECO:0007669"/>
    <property type="project" value="InterPro"/>
</dbReference>
<evidence type="ECO:0000256" key="1">
    <source>
        <dbReference type="ARBA" id="ARBA00022553"/>
    </source>
</evidence>
<dbReference type="GO" id="GO:0000160">
    <property type="term" value="P:phosphorelay signal transduction system"/>
    <property type="evidence" value="ECO:0007669"/>
    <property type="project" value="InterPro"/>
</dbReference>
<dbReference type="SUPFAM" id="SSF52172">
    <property type="entry name" value="CheY-like"/>
    <property type="match status" value="1"/>
</dbReference>
<dbReference type="SMART" id="SM00421">
    <property type="entry name" value="HTH_LUXR"/>
    <property type="match status" value="1"/>
</dbReference>
<dbReference type="CDD" id="cd17535">
    <property type="entry name" value="REC_NarL-like"/>
    <property type="match status" value="1"/>
</dbReference>
<dbReference type="Proteomes" id="UP001240483">
    <property type="component" value="Unassembled WGS sequence"/>
</dbReference>
<organism evidence="8 9">
    <name type="scientific">Pseudoglutamicibacter cumminsii</name>
    <dbReference type="NCBI Taxonomy" id="156979"/>
    <lineage>
        <taxon>Bacteria</taxon>
        <taxon>Bacillati</taxon>
        <taxon>Actinomycetota</taxon>
        <taxon>Actinomycetes</taxon>
        <taxon>Micrococcales</taxon>
        <taxon>Micrococcaceae</taxon>
        <taxon>Pseudoglutamicibacter</taxon>
    </lineage>
</organism>
<dbReference type="PANTHER" id="PTHR43214:SF24">
    <property type="entry name" value="TRANSCRIPTIONAL REGULATORY PROTEIN NARL-RELATED"/>
    <property type="match status" value="1"/>
</dbReference>
<evidence type="ECO:0000313" key="9">
    <source>
        <dbReference type="Proteomes" id="UP001240483"/>
    </source>
</evidence>
<evidence type="ECO:0000313" key="8">
    <source>
        <dbReference type="EMBL" id="MDK6275491.1"/>
    </source>
</evidence>
<dbReference type="SMART" id="SM00448">
    <property type="entry name" value="REC"/>
    <property type="match status" value="1"/>
</dbReference>
<dbReference type="EMBL" id="JASODW010000008">
    <property type="protein sequence ID" value="MDK6275491.1"/>
    <property type="molecule type" value="Genomic_DNA"/>
</dbReference>
<dbReference type="InterPro" id="IPR058245">
    <property type="entry name" value="NreC/VraR/RcsB-like_REC"/>
</dbReference>
<keyword evidence="2" id="KW-0805">Transcription regulation</keyword>
<dbReference type="RefSeq" id="WP_101630026.1">
    <property type="nucleotide sequence ID" value="NZ_JASODW010000008.1"/>
</dbReference>
<dbReference type="PROSITE" id="PS50110">
    <property type="entry name" value="RESPONSE_REGULATORY"/>
    <property type="match status" value="1"/>
</dbReference>
<dbReference type="AlphaFoldDB" id="A0AAP4C7F0"/>
<accession>A0AAP4C7F0</accession>
<dbReference type="FunFam" id="1.10.10.10:FF:000153">
    <property type="entry name" value="LuxR family transcriptional regulator"/>
    <property type="match status" value="1"/>
</dbReference>
<reference evidence="8" key="1">
    <citation type="submission" date="2023-05" db="EMBL/GenBank/DDBJ databases">
        <title>Cataloging the Phylogenetic Diversity of Human Bladder Bacteria.</title>
        <authorList>
            <person name="Du J."/>
        </authorList>
    </citation>
    <scope>NUCLEOTIDE SEQUENCE</scope>
    <source>
        <strain evidence="8">UMB9978</strain>
    </source>
</reference>
<evidence type="ECO:0000256" key="5">
    <source>
        <dbReference type="PROSITE-ProRule" id="PRU00169"/>
    </source>
</evidence>
<dbReference type="InterPro" id="IPR001789">
    <property type="entry name" value="Sig_transdc_resp-reg_receiver"/>
</dbReference>
<feature type="domain" description="HTH luxR-type" evidence="6">
    <location>
        <begin position="144"/>
        <end position="209"/>
    </location>
</feature>
<dbReference type="InterPro" id="IPR000792">
    <property type="entry name" value="Tscrpt_reg_LuxR_C"/>
</dbReference>
<comment type="caution">
    <text evidence="8">The sequence shown here is derived from an EMBL/GenBank/DDBJ whole genome shotgun (WGS) entry which is preliminary data.</text>
</comment>
<dbReference type="SUPFAM" id="SSF46894">
    <property type="entry name" value="C-terminal effector domain of the bipartite response regulators"/>
    <property type="match status" value="1"/>
</dbReference>
<keyword evidence="1 5" id="KW-0597">Phosphoprotein</keyword>
<dbReference type="CDD" id="cd06170">
    <property type="entry name" value="LuxR_C_like"/>
    <property type="match status" value="1"/>
</dbReference>
<dbReference type="Gene3D" id="3.40.50.2300">
    <property type="match status" value="1"/>
</dbReference>
<evidence type="ECO:0000259" key="7">
    <source>
        <dbReference type="PROSITE" id="PS50110"/>
    </source>
</evidence>
<proteinExistence type="predicted"/>
<dbReference type="GO" id="GO:0003677">
    <property type="term" value="F:DNA binding"/>
    <property type="evidence" value="ECO:0007669"/>
    <property type="project" value="UniProtKB-KW"/>
</dbReference>
<gene>
    <name evidence="8" type="ORF">QP116_07075</name>
</gene>
<evidence type="ECO:0000256" key="3">
    <source>
        <dbReference type="ARBA" id="ARBA00023125"/>
    </source>
</evidence>
<evidence type="ECO:0000256" key="4">
    <source>
        <dbReference type="ARBA" id="ARBA00023163"/>
    </source>
</evidence>
<dbReference type="Pfam" id="PF00196">
    <property type="entry name" value="GerE"/>
    <property type="match status" value="1"/>
</dbReference>
<evidence type="ECO:0000256" key="2">
    <source>
        <dbReference type="ARBA" id="ARBA00023015"/>
    </source>
</evidence>
<dbReference type="Pfam" id="PF00072">
    <property type="entry name" value="Response_reg"/>
    <property type="match status" value="1"/>
</dbReference>
<keyword evidence="3" id="KW-0238">DNA-binding</keyword>
<sequence>MSGAGEAIRIVVVDDHPVVRAGLRALLEMEDDLTVVGEAGSEDGAVAEVKRERPDLVLMDLRLDHEGSGAVAIQRLRSAGLTMPVLVLTNHDTDADILAAVEAGASGYLLKDAPPEELLPAVRAAAAGQSALAPAIASRLMERLVSPLPSLTLRELEVLRCVSDGLTNAEIAQKLFVSPATVKTHLVHVFEKLGVTSRTQAVAEARDRGLF</sequence>
<dbReference type="PROSITE" id="PS50043">
    <property type="entry name" value="HTH_LUXR_2"/>
    <property type="match status" value="1"/>
</dbReference>
<feature type="domain" description="Response regulatory" evidence="7">
    <location>
        <begin position="9"/>
        <end position="126"/>
    </location>
</feature>